<proteinExistence type="predicted"/>
<dbReference type="EMBL" id="MH113812">
    <property type="protein sequence ID" value="AWD90603.1"/>
    <property type="molecule type" value="Genomic_DNA"/>
</dbReference>
<dbReference type="Proteomes" id="UP000247221">
    <property type="component" value="Segment"/>
</dbReference>
<keyword evidence="2" id="KW-1185">Reference proteome</keyword>
<dbReference type="KEGG" id="vg:54991020"/>
<name>A0A2S1GMM4_9CAUD</name>
<protein>
    <submittedName>
        <fullName evidence="1">Uncharacterized protein</fullName>
    </submittedName>
</protein>
<evidence type="ECO:0000313" key="2">
    <source>
        <dbReference type="Proteomes" id="UP000247221"/>
    </source>
</evidence>
<dbReference type="RefSeq" id="YP_009800521.1">
    <property type="nucleotide sequence ID" value="NC_047954.1"/>
</dbReference>
<dbReference type="GeneID" id="54991020"/>
<organism evidence="1 2">
    <name type="scientific">Pseudomonas phage Njord</name>
    <dbReference type="NCBI Taxonomy" id="2163985"/>
    <lineage>
        <taxon>Viruses</taxon>
        <taxon>Duplodnaviria</taxon>
        <taxon>Heunggongvirae</taxon>
        <taxon>Uroviricota</taxon>
        <taxon>Caudoviricetes</taxon>
        <taxon>Autographivirales</taxon>
        <taxon>Autosignataviridae</taxon>
        <taxon>Colwellvirinae</taxon>
        <taxon>Njordvirus</taxon>
        <taxon>Njordvirus njord</taxon>
        <taxon>Uliginvirus njord</taxon>
    </lineage>
</organism>
<reference evidence="1 2" key="1">
    <citation type="submission" date="2018-03" db="EMBL/GenBank/DDBJ databases">
        <title>Phage therapy in agriculture - a green tech approach to combat plant pathogenic bacteria.</title>
        <authorList>
            <person name="Carstens A.B."/>
            <person name="Djurhuus A.M."/>
            <person name="Hansen L.H."/>
        </authorList>
    </citation>
    <scope>NUCLEOTIDE SEQUENCE [LARGE SCALE GENOMIC DNA]</scope>
</reference>
<evidence type="ECO:0000313" key="1">
    <source>
        <dbReference type="EMBL" id="AWD90603.1"/>
    </source>
</evidence>
<sequence>MKARLVQLILAPQPRTAAAAARRANGNDPLVFDADSQDKFLGPVFEENGTDTTDLHVVYRDGFVCVNFIDENKERVNYDYPLSQVNRVKRIA</sequence>
<accession>A0A2S1GMM4</accession>